<dbReference type="Pfam" id="PF22295">
    <property type="entry name" value="DUF6967"/>
    <property type="match status" value="1"/>
</dbReference>
<proteinExistence type="predicted"/>
<accession>A0A6N8DHP7</accession>
<evidence type="ECO:0000313" key="2">
    <source>
        <dbReference type="Proteomes" id="UP000439113"/>
    </source>
</evidence>
<dbReference type="AlphaFoldDB" id="A0A6N8DHP7"/>
<dbReference type="Proteomes" id="UP000439113">
    <property type="component" value="Unassembled WGS sequence"/>
</dbReference>
<comment type="caution">
    <text evidence="1">The sequence shown here is derived from an EMBL/GenBank/DDBJ whole genome shotgun (WGS) entry which is preliminary data.</text>
</comment>
<organism evidence="1 2">
    <name type="scientific">Rhodoblastus acidophilus</name>
    <name type="common">Rhodopseudomonas acidophila</name>
    <dbReference type="NCBI Taxonomy" id="1074"/>
    <lineage>
        <taxon>Bacteria</taxon>
        <taxon>Pseudomonadati</taxon>
        <taxon>Pseudomonadota</taxon>
        <taxon>Alphaproteobacteria</taxon>
        <taxon>Hyphomicrobiales</taxon>
        <taxon>Rhodoblastaceae</taxon>
        <taxon>Rhodoblastus</taxon>
    </lineage>
</organism>
<sequence>MAEIAAPYGRRIKLDEVAYDSGMTLLRVTIREGGRYTILELDAATAAQWGGLMRDWAATHQ</sequence>
<protein>
    <submittedName>
        <fullName evidence="1">Uncharacterized protein</fullName>
    </submittedName>
</protein>
<reference evidence="1 2" key="1">
    <citation type="submission" date="2019-11" db="EMBL/GenBank/DDBJ databases">
        <title>Whole-genome sequence of a Rhodoblastus acidophilus DSM 142.</title>
        <authorList>
            <person name="Kyndt J.A."/>
            <person name="Meyer T.E."/>
        </authorList>
    </citation>
    <scope>NUCLEOTIDE SEQUENCE [LARGE SCALE GENOMIC DNA]</scope>
    <source>
        <strain evidence="1 2">DSM 142</strain>
    </source>
</reference>
<dbReference type="InterPro" id="IPR054240">
    <property type="entry name" value="DUF6967"/>
</dbReference>
<dbReference type="EMBL" id="WNKS01000001">
    <property type="protein sequence ID" value="MTV29757.1"/>
    <property type="molecule type" value="Genomic_DNA"/>
</dbReference>
<gene>
    <name evidence="1" type="ORF">GJ654_01970</name>
</gene>
<name>A0A6N8DHP7_RHOAC</name>
<evidence type="ECO:0000313" key="1">
    <source>
        <dbReference type="EMBL" id="MTV29757.1"/>
    </source>
</evidence>